<dbReference type="RefSeq" id="WP_216458148.1">
    <property type="nucleotide sequence ID" value="NZ_JAHLQL010000015.1"/>
</dbReference>
<protein>
    <recommendedName>
        <fullName evidence="3">DarT domain-containing protein</fullName>
    </recommendedName>
</protein>
<reference evidence="1 2" key="1">
    <citation type="submission" date="2021-06" db="EMBL/GenBank/DDBJ databases">
        <authorList>
            <person name="Sun Q."/>
            <person name="Li D."/>
        </authorList>
    </citation>
    <scope>NUCLEOTIDE SEQUENCE [LARGE SCALE GENOMIC DNA]</scope>
    <source>
        <strain evidence="1 2">MSJ-4</strain>
    </source>
</reference>
<evidence type="ECO:0000313" key="1">
    <source>
        <dbReference type="EMBL" id="MBU5593511.1"/>
    </source>
</evidence>
<gene>
    <name evidence="1" type="ORF">KQI89_17385</name>
</gene>
<evidence type="ECO:0008006" key="3">
    <source>
        <dbReference type="Google" id="ProtNLM"/>
    </source>
</evidence>
<keyword evidence="2" id="KW-1185">Reference proteome</keyword>
<evidence type="ECO:0000313" key="2">
    <source>
        <dbReference type="Proteomes" id="UP000736583"/>
    </source>
</evidence>
<name>A0ABS6F4S1_9CLOT</name>
<accession>A0ABS6F4S1</accession>
<comment type="caution">
    <text evidence="1">The sequence shown here is derived from an EMBL/GenBank/DDBJ whole genome shotgun (WGS) entry which is preliminary data.</text>
</comment>
<organism evidence="1 2">
    <name type="scientific">Clostridium simiarum</name>
    <dbReference type="NCBI Taxonomy" id="2841506"/>
    <lineage>
        <taxon>Bacteria</taxon>
        <taxon>Bacillati</taxon>
        <taxon>Bacillota</taxon>
        <taxon>Clostridia</taxon>
        <taxon>Eubacteriales</taxon>
        <taxon>Clostridiaceae</taxon>
        <taxon>Clostridium</taxon>
    </lineage>
</organism>
<proteinExistence type="predicted"/>
<dbReference type="EMBL" id="JAHLQL010000015">
    <property type="protein sequence ID" value="MBU5593511.1"/>
    <property type="molecule type" value="Genomic_DNA"/>
</dbReference>
<dbReference type="Proteomes" id="UP000736583">
    <property type="component" value="Unassembled WGS sequence"/>
</dbReference>
<sequence>MLYHVSNIQGIKTLEPRISTHGKPYVYAIKDLVAGLLFGVRNDDFDFIISTRNDDKIEVYECYPNALEAKYKNQKCSVYELKEAGFKSGQTGWNAEFVCDTAVNVMNEFIVTDIYETLLNEEKKNNLIIHRYNNSLEYRRKISEHIVDRLIRFNALHHKETDTRFKKYYSNLISELEDVISGKYL</sequence>